<name>A0A2T4UP50_9MICO</name>
<sequence>MGVLIFGAWRRRIEFDDRTLSHVQTAIRTRMTLGAPFRLAWRTRQEAEYRSYAILVHPNTPLEYRFDDPQLVVLNRLWLRELLSPALGRDMVVIDEPGRPRRSNDDDRIG</sequence>
<dbReference type="InterPro" id="IPR057204">
    <property type="entry name" value="DUF7882"/>
</dbReference>
<dbReference type="GeneID" id="55634237"/>
<evidence type="ECO:0000259" key="1">
    <source>
        <dbReference type="Pfam" id="PF25355"/>
    </source>
</evidence>
<evidence type="ECO:0000313" key="3">
    <source>
        <dbReference type="Proteomes" id="UP000241085"/>
    </source>
</evidence>
<gene>
    <name evidence="2" type="ORF">C1I63_18915</name>
</gene>
<protein>
    <recommendedName>
        <fullName evidence="1">DUF7882 domain-containing protein</fullName>
    </recommendedName>
</protein>
<reference evidence="2 3" key="1">
    <citation type="submission" date="2018-03" db="EMBL/GenBank/DDBJ databases">
        <title>Bacteriophage NCPPB3778 and a type I-E CRISPR drive the evolution of the US Biological Select Agent, Rathayibacter toxicus.</title>
        <authorList>
            <person name="Davis E.W.II."/>
            <person name="Tabima J.F."/>
            <person name="Weisberg A.J."/>
            <person name="Dantas Lopes L."/>
            <person name="Wiseman M.S."/>
            <person name="Wiseman M.S."/>
            <person name="Pupko T."/>
            <person name="Belcher M.S."/>
            <person name="Sechler A.J."/>
            <person name="Tancos M.A."/>
            <person name="Schroeder B.K."/>
            <person name="Murray T.D."/>
            <person name="Luster D.G."/>
            <person name="Schneider W.L."/>
            <person name="Rogers E."/>
            <person name="Andreote F.D."/>
            <person name="Grunwald N.J."/>
            <person name="Putnam M.L."/>
            <person name="Chang J.H."/>
        </authorList>
    </citation>
    <scope>NUCLEOTIDE SEQUENCE [LARGE SCALE GENOMIC DNA]</scope>
    <source>
        <strain evidence="2 3">DSM 15933</strain>
    </source>
</reference>
<accession>A0A2T4UP50</accession>
<proteinExistence type="predicted"/>
<keyword evidence="3" id="KW-1185">Reference proteome</keyword>
<feature type="domain" description="DUF7882" evidence="1">
    <location>
        <begin position="1"/>
        <end position="88"/>
    </location>
</feature>
<comment type="caution">
    <text evidence="2">The sequence shown here is derived from an EMBL/GenBank/DDBJ whole genome shotgun (WGS) entry which is preliminary data.</text>
</comment>
<dbReference type="Pfam" id="PF25355">
    <property type="entry name" value="DUF7882"/>
    <property type="match status" value="1"/>
</dbReference>
<dbReference type="RefSeq" id="WP_107576107.1">
    <property type="nucleotide sequence ID" value="NZ_PZPL01000002.1"/>
</dbReference>
<dbReference type="Proteomes" id="UP000241085">
    <property type="component" value="Unassembled WGS sequence"/>
</dbReference>
<organism evidence="2 3">
    <name type="scientific">Rathayibacter caricis DSM 15933</name>
    <dbReference type="NCBI Taxonomy" id="1328867"/>
    <lineage>
        <taxon>Bacteria</taxon>
        <taxon>Bacillati</taxon>
        <taxon>Actinomycetota</taxon>
        <taxon>Actinomycetes</taxon>
        <taxon>Micrococcales</taxon>
        <taxon>Microbacteriaceae</taxon>
        <taxon>Rathayibacter</taxon>
    </lineage>
</organism>
<evidence type="ECO:0000313" key="2">
    <source>
        <dbReference type="EMBL" id="PTL71297.1"/>
    </source>
</evidence>
<dbReference type="AlphaFoldDB" id="A0A2T4UP50"/>
<dbReference type="EMBL" id="PZPL01000002">
    <property type="protein sequence ID" value="PTL71297.1"/>
    <property type="molecule type" value="Genomic_DNA"/>
</dbReference>